<evidence type="ECO:0000313" key="4">
    <source>
        <dbReference type="Proteomes" id="UP000010469"/>
    </source>
</evidence>
<dbReference type="STRING" id="1056495.Calag_0537"/>
<dbReference type="FunCoup" id="L0AAZ1">
    <property type="interactions" value="27"/>
</dbReference>
<protein>
    <recommendedName>
        <fullName evidence="1">Protein Calag_0537</fullName>
    </recommendedName>
</protein>
<dbReference type="InParanoid" id="L0AAZ1"/>
<reference evidence="4" key="1">
    <citation type="submission" date="2012-03" db="EMBL/GenBank/DDBJ databases">
        <title>Complete genome of Caldisphaera lagunensis DSM 15908.</title>
        <authorList>
            <person name="Lucas S."/>
            <person name="Copeland A."/>
            <person name="Lapidus A."/>
            <person name="Glavina del Rio T."/>
            <person name="Dalin E."/>
            <person name="Tice H."/>
            <person name="Bruce D."/>
            <person name="Goodwin L."/>
            <person name="Pitluck S."/>
            <person name="Peters L."/>
            <person name="Mikhailova N."/>
            <person name="Teshima H."/>
            <person name="Kyrpides N."/>
            <person name="Mavromatis K."/>
            <person name="Ivanova N."/>
            <person name="Brettin T."/>
            <person name="Detter J.C."/>
            <person name="Han C."/>
            <person name="Larimer F."/>
            <person name="Land M."/>
            <person name="Hauser L."/>
            <person name="Markowitz V."/>
            <person name="Cheng J.-F."/>
            <person name="Hugenholtz P."/>
            <person name="Woyke T."/>
            <person name="Wu D."/>
            <person name="Spring S."/>
            <person name="Schroeder M."/>
            <person name="Brambilla E."/>
            <person name="Klenk H.-P."/>
            <person name="Eisen J.A."/>
        </authorList>
    </citation>
    <scope>NUCLEOTIDE SEQUENCE [LARGE SCALE GENOMIC DNA]</scope>
    <source>
        <strain evidence="4">DSM 15908 / JCM 11604 / IC-154</strain>
    </source>
</reference>
<dbReference type="GeneID" id="14211797"/>
<dbReference type="EMBL" id="CP003378">
    <property type="protein sequence ID" value="AFZ70297.1"/>
    <property type="molecule type" value="Genomic_DNA"/>
</dbReference>
<dbReference type="InterPro" id="IPR023473">
    <property type="entry name" value="AMMECR1"/>
</dbReference>
<dbReference type="InterPro" id="IPR027485">
    <property type="entry name" value="AMMECR1_N"/>
</dbReference>
<dbReference type="PANTHER" id="PTHR13016">
    <property type="entry name" value="AMMECR1 HOMOLOG"/>
    <property type="match status" value="1"/>
</dbReference>
<sequence length="226" mass="26223">MSYDLKKPVDPDEINDELGKLLVNISRQSVEYYFKNKKVMELPKDLPEILYRPGAAFTTIETYYSKEQHSLRGCIGFIEPIKPLIKTVIDVSIEAAFNDPRFEPMNPEELDTVTFEVSVLSKLEEAPKDKEGRINFIVIGRDGLVVERGYYRGLLLPQVPVENLWDKETFLSETCLKAGLWPDCWLDPKTKVYRYRAMAWKEVEPKGNIVRRDLALEYESLINKTR</sequence>
<dbReference type="PANTHER" id="PTHR13016:SF0">
    <property type="entry name" value="AMME SYNDROME CANDIDATE GENE 1 PROTEIN"/>
    <property type="match status" value="1"/>
</dbReference>
<dbReference type="SUPFAM" id="SSF143447">
    <property type="entry name" value="AMMECR1-like"/>
    <property type="match status" value="1"/>
</dbReference>
<dbReference type="OrthoDB" id="25187at2157"/>
<dbReference type="Pfam" id="PF01871">
    <property type="entry name" value="AMMECR1"/>
    <property type="match status" value="1"/>
</dbReference>
<dbReference type="InterPro" id="IPR027623">
    <property type="entry name" value="AmmeMemoSam_A"/>
</dbReference>
<dbReference type="KEGG" id="clg:Calag_0537"/>
<dbReference type="InterPro" id="IPR002733">
    <property type="entry name" value="AMMECR1_domain"/>
</dbReference>
<keyword evidence="4" id="KW-1185">Reference proteome</keyword>
<proteinExistence type="inferred from homology"/>
<dbReference type="Proteomes" id="UP000010469">
    <property type="component" value="Chromosome"/>
</dbReference>
<dbReference type="NCBIfam" id="TIGR00296">
    <property type="entry name" value="TIGR00296 family protein"/>
    <property type="match status" value="1"/>
</dbReference>
<accession>L0AAZ1</accession>
<organism evidence="3 4">
    <name type="scientific">Caldisphaera lagunensis (strain DSM 15908 / JCM 11604 / ANMR 0165 / IC-154)</name>
    <dbReference type="NCBI Taxonomy" id="1056495"/>
    <lineage>
        <taxon>Archaea</taxon>
        <taxon>Thermoproteota</taxon>
        <taxon>Thermoprotei</taxon>
        <taxon>Acidilobales</taxon>
        <taxon>Caldisphaeraceae</taxon>
        <taxon>Caldisphaera</taxon>
    </lineage>
</organism>
<evidence type="ECO:0000256" key="1">
    <source>
        <dbReference type="HAMAP-Rule" id="MF_00645"/>
    </source>
</evidence>
<dbReference type="RefSeq" id="WP_015232195.1">
    <property type="nucleotide sequence ID" value="NC_019791.1"/>
</dbReference>
<dbReference type="PROSITE" id="PS51112">
    <property type="entry name" value="AMMECR1"/>
    <property type="match status" value="1"/>
</dbReference>
<dbReference type="AlphaFoldDB" id="L0AAZ1"/>
<dbReference type="InterPro" id="IPR023472">
    <property type="entry name" value="Uncharacterised_MJ0810"/>
</dbReference>
<name>L0AAZ1_CALLD</name>
<evidence type="ECO:0000313" key="3">
    <source>
        <dbReference type="EMBL" id="AFZ70297.1"/>
    </source>
</evidence>
<feature type="domain" description="AMMECR1" evidence="2">
    <location>
        <begin position="17"/>
        <end position="211"/>
    </location>
</feature>
<gene>
    <name evidence="3" type="ordered locus">Calag_0537</name>
</gene>
<dbReference type="NCBIfam" id="TIGR04335">
    <property type="entry name" value="AmmeMemoSam_A"/>
    <property type="match status" value="1"/>
</dbReference>
<dbReference type="HOGENOM" id="CLU_095686_1_1_2"/>
<dbReference type="HAMAP" id="MF_00645">
    <property type="entry name" value="AMMECR1"/>
    <property type="match status" value="1"/>
</dbReference>
<dbReference type="Gene3D" id="3.30.1490.150">
    <property type="entry name" value="Hypothetical protein ph0010, domain 2"/>
    <property type="match status" value="1"/>
</dbReference>
<dbReference type="eggNOG" id="arCOG01336">
    <property type="taxonomic scope" value="Archaea"/>
</dbReference>
<dbReference type="Gene3D" id="3.30.700.20">
    <property type="entry name" value="Hypothetical protein ph0010, domain 1"/>
    <property type="match status" value="1"/>
</dbReference>
<evidence type="ECO:0000259" key="2">
    <source>
        <dbReference type="PROSITE" id="PS51112"/>
    </source>
</evidence>
<dbReference type="InterPro" id="IPR036071">
    <property type="entry name" value="AMMECR1_dom_sf"/>
</dbReference>